<gene>
    <name evidence="3" type="primary">LOC106512036</name>
</gene>
<dbReference type="GeneID" id="106512036"/>
<dbReference type="AlphaFoldDB" id="A0A2I4AL28"/>
<dbReference type="OrthoDB" id="10262413at2759"/>
<dbReference type="InterPro" id="IPR036291">
    <property type="entry name" value="NAD(P)-bd_dom_sf"/>
</dbReference>
<feature type="region of interest" description="Disordered" evidence="1">
    <location>
        <begin position="134"/>
        <end position="156"/>
    </location>
</feature>
<protein>
    <submittedName>
        <fullName evidence="3">Adenylate kinase 7</fullName>
    </submittedName>
</protein>
<dbReference type="InParanoid" id="A0A2I4AL28"/>
<dbReference type="KEGG" id="alim:106512036"/>
<organism evidence="2 3">
    <name type="scientific">Austrofundulus limnaeus</name>
    <name type="common">Annual killifish</name>
    <dbReference type="NCBI Taxonomy" id="52670"/>
    <lineage>
        <taxon>Eukaryota</taxon>
        <taxon>Metazoa</taxon>
        <taxon>Chordata</taxon>
        <taxon>Craniata</taxon>
        <taxon>Vertebrata</taxon>
        <taxon>Euteleostomi</taxon>
        <taxon>Actinopterygii</taxon>
        <taxon>Neopterygii</taxon>
        <taxon>Teleostei</taxon>
        <taxon>Neoteleostei</taxon>
        <taxon>Acanthomorphata</taxon>
        <taxon>Ovalentaria</taxon>
        <taxon>Atherinomorphae</taxon>
        <taxon>Cyprinodontiformes</taxon>
        <taxon>Rivulidae</taxon>
        <taxon>Austrofundulus</taxon>
    </lineage>
</organism>
<dbReference type="RefSeq" id="XP_013856192.1">
    <property type="nucleotide sequence ID" value="XM_014000738.1"/>
</dbReference>
<accession>A0A2I4AL28</accession>
<keyword evidence="2" id="KW-1185">Reference proteome</keyword>
<dbReference type="SUPFAM" id="SSF51735">
    <property type="entry name" value="NAD(P)-binding Rossmann-fold domains"/>
    <property type="match status" value="1"/>
</dbReference>
<proteinExistence type="predicted"/>
<keyword evidence="3" id="KW-0808">Transferase</keyword>
<name>A0A2I4AL28_AUSLI</name>
<keyword evidence="3" id="KW-0418">Kinase</keyword>
<evidence type="ECO:0000313" key="2">
    <source>
        <dbReference type="Proteomes" id="UP000192220"/>
    </source>
</evidence>
<feature type="non-terminal residue" evidence="3">
    <location>
        <position position="194"/>
    </location>
</feature>
<sequence length="194" mass="21938">MEETKKHKRVFVNDVDRYSSQHIAKFLSTCEAGDLSEDEETGPEVAFQVVGTVSSPEKLDFLHQQYDSPSRDELLRCLLGCDVVVYNVSESSTPQQVDEATWALTGLHAELKTCGGRKMFILISTVMTWARTKPEEADGPEPVFSEEDVTRRRPHPSFRKHKDLEKLVLKLAKEKKSKLTCYVVAAGLQYGMEE</sequence>
<evidence type="ECO:0000256" key="1">
    <source>
        <dbReference type="SAM" id="MobiDB-lite"/>
    </source>
</evidence>
<dbReference type="Gene3D" id="3.40.50.720">
    <property type="entry name" value="NAD(P)-binding Rossmann-like Domain"/>
    <property type="match status" value="1"/>
</dbReference>
<dbReference type="Proteomes" id="UP000192220">
    <property type="component" value="Unplaced"/>
</dbReference>
<evidence type="ECO:0000313" key="3">
    <source>
        <dbReference type="RefSeq" id="XP_013856192.1"/>
    </source>
</evidence>
<dbReference type="STRING" id="52670.A0A2I4AL28"/>
<reference evidence="3" key="1">
    <citation type="submission" date="2025-08" db="UniProtKB">
        <authorList>
            <consortium name="RefSeq"/>
        </authorList>
    </citation>
    <scope>IDENTIFICATION</scope>
</reference>